<accession>A0A7S0N806</accession>
<dbReference type="SUPFAM" id="SSF48452">
    <property type="entry name" value="TPR-like"/>
    <property type="match status" value="1"/>
</dbReference>
<name>A0A7S0N806_9CHLO</name>
<sequence length="157" mass="17687">MCNLQMILSQAGYVLLQLGDVKGASRCFLSAEGLVEDSPLHKHLIHRNRGLLRFAQKDYAGAQADFRLALEHNAVDLVSVNNIALCLMYQRDLMGATRYLEETLQSDPAKYMDETLVLNLCSMYDLAWVSGTESKRKLSSWISKIAPDDFDLNCTRL</sequence>
<dbReference type="PANTHER" id="PTHR21581">
    <property type="entry name" value="D-ALANYL-D-ALANINE CARBOXYPEPTIDASE"/>
    <property type="match status" value="1"/>
</dbReference>
<reference evidence="1" key="1">
    <citation type="submission" date="2021-01" db="EMBL/GenBank/DDBJ databases">
        <authorList>
            <person name="Corre E."/>
            <person name="Pelletier E."/>
            <person name="Niang G."/>
            <person name="Scheremetjew M."/>
            <person name="Finn R."/>
            <person name="Kale V."/>
            <person name="Holt S."/>
            <person name="Cochrane G."/>
            <person name="Meng A."/>
            <person name="Brown T."/>
            <person name="Cohen L."/>
        </authorList>
    </citation>
    <scope>NUCLEOTIDE SEQUENCE</scope>
    <source>
        <strain evidence="1">CCMP722</strain>
    </source>
</reference>
<dbReference type="PANTHER" id="PTHR21581:SF6">
    <property type="entry name" value="TRAFFICKING PROTEIN PARTICLE COMPLEX SUBUNIT 12"/>
    <property type="match status" value="1"/>
</dbReference>
<gene>
    <name evidence="1" type="ORF">POBO1169_LOCUS6539</name>
</gene>
<proteinExistence type="predicted"/>
<organism evidence="1">
    <name type="scientific">Pyramimonas obovata</name>
    <dbReference type="NCBI Taxonomy" id="1411642"/>
    <lineage>
        <taxon>Eukaryota</taxon>
        <taxon>Viridiplantae</taxon>
        <taxon>Chlorophyta</taxon>
        <taxon>Pyramimonadophyceae</taxon>
        <taxon>Pyramimonadales</taxon>
        <taxon>Pyramimonadaceae</taxon>
        <taxon>Pyramimonas</taxon>
        <taxon>Pyramimonas incertae sedis</taxon>
    </lineage>
</organism>
<dbReference type="Gene3D" id="1.25.40.10">
    <property type="entry name" value="Tetratricopeptide repeat domain"/>
    <property type="match status" value="1"/>
</dbReference>
<protein>
    <submittedName>
        <fullName evidence="1">Uncharacterized protein</fullName>
    </submittedName>
</protein>
<dbReference type="AlphaFoldDB" id="A0A7S0N806"/>
<evidence type="ECO:0000313" key="1">
    <source>
        <dbReference type="EMBL" id="CAD8660792.1"/>
    </source>
</evidence>
<dbReference type="InterPro" id="IPR011990">
    <property type="entry name" value="TPR-like_helical_dom_sf"/>
</dbReference>
<dbReference type="EMBL" id="HBFA01012540">
    <property type="protein sequence ID" value="CAD8660792.1"/>
    <property type="molecule type" value="Transcribed_RNA"/>
</dbReference>